<dbReference type="EMBL" id="JACTNG010000001">
    <property type="protein sequence ID" value="MBO1077759.1"/>
    <property type="molecule type" value="Genomic_DNA"/>
</dbReference>
<keyword evidence="2" id="KW-1185">Reference proteome</keyword>
<gene>
    <name evidence="1" type="ORF">IAI61_01855</name>
</gene>
<dbReference type="Proteomes" id="UP001518989">
    <property type="component" value="Unassembled WGS sequence"/>
</dbReference>
<proteinExistence type="predicted"/>
<evidence type="ECO:0000313" key="2">
    <source>
        <dbReference type="Proteomes" id="UP001518989"/>
    </source>
</evidence>
<organism evidence="1 2">
    <name type="scientific">Roseomonas haemaphysalidis</name>
    <dbReference type="NCBI Taxonomy" id="2768162"/>
    <lineage>
        <taxon>Bacteria</taxon>
        <taxon>Pseudomonadati</taxon>
        <taxon>Pseudomonadota</taxon>
        <taxon>Alphaproteobacteria</taxon>
        <taxon>Acetobacterales</taxon>
        <taxon>Roseomonadaceae</taxon>
        <taxon>Roseomonas</taxon>
    </lineage>
</organism>
<dbReference type="NCBIfam" id="TIGR01552">
    <property type="entry name" value="phd_fam"/>
    <property type="match status" value="1"/>
</dbReference>
<name>A0ABS3KJW2_9PROT</name>
<dbReference type="RefSeq" id="WP_207415511.1">
    <property type="nucleotide sequence ID" value="NZ_CP061179.1"/>
</dbReference>
<protein>
    <submittedName>
        <fullName evidence="1">Type II toxin-antitoxin system prevent-host-death family antitoxin</fullName>
    </submittedName>
</protein>
<comment type="caution">
    <text evidence="1">The sequence shown here is derived from an EMBL/GenBank/DDBJ whole genome shotgun (WGS) entry which is preliminary data.</text>
</comment>
<evidence type="ECO:0000313" key="1">
    <source>
        <dbReference type="EMBL" id="MBO1077759.1"/>
    </source>
</evidence>
<sequence length="103" mass="11432">MRTHQVITWSVTMADQDKTPQPAPQKIGIREFRGNLPGFLRQVRQGSSFLVTSRGEVVALVQPPQPPTPSRRQPGALRGKIRMAPDFDTLPDNLLSIMENGEA</sequence>
<accession>A0ABS3KJW2</accession>
<reference evidence="1 2" key="1">
    <citation type="submission" date="2020-09" db="EMBL/GenBank/DDBJ databases">
        <title>Roseomonas.</title>
        <authorList>
            <person name="Zhu W."/>
        </authorList>
    </citation>
    <scope>NUCLEOTIDE SEQUENCE [LARGE SCALE GENOMIC DNA]</scope>
    <source>
        <strain evidence="1 2">573</strain>
    </source>
</reference>